<gene>
    <name evidence="1" type="ORF">X975_19614</name>
</gene>
<dbReference type="AlphaFoldDB" id="A0A087TBS5"/>
<dbReference type="Proteomes" id="UP000054359">
    <property type="component" value="Unassembled WGS sequence"/>
</dbReference>
<evidence type="ECO:0000313" key="2">
    <source>
        <dbReference type="Proteomes" id="UP000054359"/>
    </source>
</evidence>
<proteinExistence type="predicted"/>
<keyword evidence="2" id="KW-1185">Reference proteome</keyword>
<dbReference type="EMBL" id="KK114493">
    <property type="protein sequence ID" value="KFM62564.1"/>
    <property type="molecule type" value="Genomic_DNA"/>
</dbReference>
<name>A0A087TBS5_STEMI</name>
<feature type="non-terminal residue" evidence="1">
    <location>
        <position position="50"/>
    </location>
</feature>
<accession>A0A087TBS5</accession>
<protein>
    <submittedName>
        <fullName evidence="1">Uncharacterized protein</fullName>
    </submittedName>
</protein>
<reference evidence="1 2" key="1">
    <citation type="submission" date="2013-11" db="EMBL/GenBank/DDBJ databases">
        <title>Genome sequencing of Stegodyphus mimosarum.</title>
        <authorList>
            <person name="Bechsgaard J."/>
        </authorList>
    </citation>
    <scope>NUCLEOTIDE SEQUENCE [LARGE SCALE GENOMIC DNA]</scope>
</reference>
<evidence type="ECO:0000313" key="1">
    <source>
        <dbReference type="EMBL" id="KFM62564.1"/>
    </source>
</evidence>
<sequence length="50" mass="5942">MHLLWATSFNQNSCNINVLLPLQQNSYCYTIMFFNRKLKSLVQEQVIVFC</sequence>
<organism evidence="1 2">
    <name type="scientific">Stegodyphus mimosarum</name>
    <name type="common">African social velvet spider</name>
    <dbReference type="NCBI Taxonomy" id="407821"/>
    <lineage>
        <taxon>Eukaryota</taxon>
        <taxon>Metazoa</taxon>
        <taxon>Ecdysozoa</taxon>
        <taxon>Arthropoda</taxon>
        <taxon>Chelicerata</taxon>
        <taxon>Arachnida</taxon>
        <taxon>Araneae</taxon>
        <taxon>Araneomorphae</taxon>
        <taxon>Entelegynae</taxon>
        <taxon>Eresoidea</taxon>
        <taxon>Eresidae</taxon>
        <taxon>Stegodyphus</taxon>
    </lineage>
</organism>